<evidence type="ECO:0000313" key="11">
    <source>
        <dbReference type="EMBL" id="SEP27089.1"/>
    </source>
</evidence>
<dbReference type="GO" id="GO:0005524">
    <property type="term" value="F:ATP binding"/>
    <property type="evidence" value="ECO:0007669"/>
    <property type="project" value="UniProtKB-UniRule"/>
</dbReference>
<dbReference type="PROSITE" id="PS00108">
    <property type="entry name" value="PROTEIN_KINASE_ST"/>
    <property type="match status" value="1"/>
</dbReference>
<keyword evidence="3" id="KW-0808">Transferase</keyword>
<accession>A0A1H8WHK1</accession>
<dbReference type="InterPro" id="IPR008271">
    <property type="entry name" value="Ser/Thr_kinase_AS"/>
</dbReference>
<organism evidence="11 12">
    <name type="scientific">Amycolatopsis saalfeldensis</name>
    <dbReference type="NCBI Taxonomy" id="394193"/>
    <lineage>
        <taxon>Bacteria</taxon>
        <taxon>Bacillati</taxon>
        <taxon>Actinomycetota</taxon>
        <taxon>Actinomycetes</taxon>
        <taxon>Pseudonocardiales</taxon>
        <taxon>Pseudonocardiaceae</taxon>
        <taxon>Amycolatopsis</taxon>
    </lineage>
</organism>
<dbReference type="Gene3D" id="3.30.200.20">
    <property type="entry name" value="Phosphorylase Kinase, domain 1"/>
    <property type="match status" value="1"/>
</dbReference>
<evidence type="ECO:0000313" key="12">
    <source>
        <dbReference type="Proteomes" id="UP000198582"/>
    </source>
</evidence>
<feature type="compositionally biased region" description="Low complexity" evidence="8">
    <location>
        <begin position="496"/>
        <end position="507"/>
    </location>
</feature>
<dbReference type="InterPro" id="IPR017441">
    <property type="entry name" value="Protein_kinase_ATP_BS"/>
</dbReference>
<keyword evidence="9" id="KW-0472">Membrane</keyword>
<keyword evidence="6 7" id="KW-0067">ATP-binding</keyword>
<evidence type="ECO:0000256" key="4">
    <source>
        <dbReference type="ARBA" id="ARBA00022741"/>
    </source>
</evidence>
<evidence type="ECO:0000256" key="8">
    <source>
        <dbReference type="SAM" id="MobiDB-lite"/>
    </source>
</evidence>
<evidence type="ECO:0000256" key="7">
    <source>
        <dbReference type="PROSITE-ProRule" id="PRU10141"/>
    </source>
</evidence>
<evidence type="ECO:0000256" key="6">
    <source>
        <dbReference type="ARBA" id="ARBA00022840"/>
    </source>
</evidence>
<dbReference type="EMBL" id="FOEF01000005">
    <property type="protein sequence ID" value="SEP27089.1"/>
    <property type="molecule type" value="Genomic_DNA"/>
</dbReference>
<gene>
    <name evidence="11" type="ORF">SAMN04489732_105195</name>
</gene>
<dbReference type="PANTHER" id="PTHR43289:SF6">
    <property type="entry name" value="SERINE_THREONINE-PROTEIN KINASE NEKL-3"/>
    <property type="match status" value="1"/>
</dbReference>
<feature type="compositionally biased region" description="Low complexity" evidence="8">
    <location>
        <begin position="515"/>
        <end position="538"/>
    </location>
</feature>
<keyword evidence="4 7" id="KW-0547">Nucleotide-binding</keyword>
<dbReference type="EC" id="2.7.11.1" evidence="1"/>
<dbReference type="SMART" id="SM00220">
    <property type="entry name" value="S_TKc"/>
    <property type="match status" value="1"/>
</dbReference>
<dbReference type="CDD" id="cd14014">
    <property type="entry name" value="STKc_PknB_like"/>
    <property type="match status" value="1"/>
</dbReference>
<evidence type="ECO:0000259" key="10">
    <source>
        <dbReference type="PROSITE" id="PS50011"/>
    </source>
</evidence>
<feature type="compositionally biased region" description="Gly residues" evidence="8">
    <location>
        <begin position="369"/>
        <end position="464"/>
    </location>
</feature>
<feature type="region of interest" description="Disordered" evidence="8">
    <location>
        <begin position="602"/>
        <end position="639"/>
    </location>
</feature>
<feature type="transmembrane region" description="Helical" evidence="9">
    <location>
        <begin position="571"/>
        <end position="592"/>
    </location>
</feature>
<feature type="domain" description="Protein kinase" evidence="10">
    <location>
        <begin position="17"/>
        <end position="278"/>
    </location>
</feature>
<dbReference type="Proteomes" id="UP000198582">
    <property type="component" value="Unassembled WGS sequence"/>
</dbReference>
<evidence type="ECO:0000256" key="9">
    <source>
        <dbReference type="SAM" id="Phobius"/>
    </source>
</evidence>
<keyword evidence="9" id="KW-1133">Transmembrane helix</keyword>
<feature type="binding site" evidence="7">
    <location>
        <position position="46"/>
    </location>
    <ligand>
        <name>ATP</name>
        <dbReference type="ChEBI" id="CHEBI:30616"/>
    </ligand>
</feature>
<dbReference type="AlphaFoldDB" id="A0A1H8WHK1"/>
<evidence type="ECO:0000256" key="1">
    <source>
        <dbReference type="ARBA" id="ARBA00012513"/>
    </source>
</evidence>
<protein>
    <recommendedName>
        <fullName evidence="1">non-specific serine/threonine protein kinase</fullName>
        <ecNumber evidence="1">2.7.11.1</ecNumber>
    </recommendedName>
</protein>
<keyword evidence="2 11" id="KW-0723">Serine/threonine-protein kinase</keyword>
<keyword evidence="12" id="KW-1185">Reference proteome</keyword>
<evidence type="ECO:0000256" key="2">
    <source>
        <dbReference type="ARBA" id="ARBA00022527"/>
    </source>
</evidence>
<dbReference type="PROSITE" id="PS00107">
    <property type="entry name" value="PROTEIN_KINASE_ATP"/>
    <property type="match status" value="1"/>
</dbReference>
<sequence length="639" mass="62037">MTGDVSGDLTGRRLGNYRIDSVLGKGGMSVTYKATDVRLGRKVALKIIGDHLGADAEFRERFVDEARNTSAIDHANIVPLYDFGELDGMLYIAMRMVDGGDLAGLISGGPIAPARALSLLDQVADALDTLHNRGLVHLDVKPANVLVTSRETSREHVYVADFGLTRRGATGHRTRGGDFLGSPTYAAPEHLRGEPLDGRTDQYALTCVLFACLTGSPPFKGDVPTVIKGHLNGEPPSVSRVVALPAAVDDVVRKGMAKSPADRYPNCVAMVAAARTALGPLATSDTPPGPPGTLPAAAAPGEMAAMQPYGGQQPPPGYGQPGVGQPGPGQGAPGAPGQGGMDGASSQSGAMAAWSGPGGVDAAHSQGAGNAGWSGQGGQGGLGGPGVAGSGGQGGLGGPGAAGPGGPGAAGPGGPGIGGSGATGPGGQGGLGGPGAAGPGGPGVGGSGAAGPGGPGGPGVGGPGWAAPGTSNGPGGPQHGTPQQGPPPGYGGYPGQSGMPPQGFQPGPQQPGPQQPGYGYPGQQAHPGQPAYGGMPHPGYGPPGEPMRLRPPSPAGGPSAFQQSKSGGLKWLWIGLGVLVLAGLVVGAIFLFGGGSGSGGGTNPTTAPNIPVGPGGSQSNAPATSLKAPPTSISIQPSR</sequence>
<keyword evidence="5 11" id="KW-0418">Kinase</keyword>
<dbReference type="PROSITE" id="PS50011">
    <property type="entry name" value="PROTEIN_KINASE_DOM"/>
    <property type="match status" value="1"/>
</dbReference>
<feature type="region of interest" description="Disordered" evidence="8">
    <location>
        <begin position="305"/>
        <end position="564"/>
    </location>
</feature>
<dbReference type="Pfam" id="PF00069">
    <property type="entry name" value="Pkinase"/>
    <property type="match status" value="1"/>
</dbReference>
<dbReference type="GO" id="GO:0004674">
    <property type="term" value="F:protein serine/threonine kinase activity"/>
    <property type="evidence" value="ECO:0007669"/>
    <property type="project" value="UniProtKB-KW"/>
</dbReference>
<dbReference type="InterPro" id="IPR011009">
    <property type="entry name" value="Kinase-like_dom_sf"/>
</dbReference>
<dbReference type="SUPFAM" id="SSF56112">
    <property type="entry name" value="Protein kinase-like (PK-like)"/>
    <property type="match status" value="1"/>
</dbReference>
<feature type="compositionally biased region" description="Pro residues" evidence="8">
    <location>
        <begin position="539"/>
        <end position="555"/>
    </location>
</feature>
<dbReference type="InterPro" id="IPR000719">
    <property type="entry name" value="Prot_kinase_dom"/>
</dbReference>
<evidence type="ECO:0000256" key="5">
    <source>
        <dbReference type="ARBA" id="ARBA00022777"/>
    </source>
</evidence>
<evidence type="ECO:0000256" key="3">
    <source>
        <dbReference type="ARBA" id="ARBA00022679"/>
    </source>
</evidence>
<name>A0A1H8WHK1_9PSEU</name>
<keyword evidence="9" id="KW-0812">Transmembrane</keyword>
<feature type="compositionally biased region" description="Gly residues" evidence="8">
    <location>
        <begin position="319"/>
        <end position="342"/>
    </location>
</feature>
<dbReference type="STRING" id="394193.SAMN04489732_105195"/>
<reference evidence="11 12" key="1">
    <citation type="submission" date="2016-10" db="EMBL/GenBank/DDBJ databases">
        <authorList>
            <person name="de Groot N.N."/>
        </authorList>
    </citation>
    <scope>NUCLEOTIDE SEQUENCE [LARGE SCALE GENOMIC DNA]</scope>
    <source>
        <strain evidence="11 12">DSM 44993</strain>
    </source>
</reference>
<dbReference type="PANTHER" id="PTHR43289">
    <property type="entry name" value="MITOGEN-ACTIVATED PROTEIN KINASE KINASE KINASE 20-RELATED"/>
    <property type="match status" value="1"/>
</dbReference>
<proteinExistence type="predicted"/>
<dbReference type="Gene3D" id="1.10.510.10">
    <property type="entry name" value="Transferase(Phosphotransferase) domain 1"/>
    <property type="match status" value="1"/>
</dbReference>